<keyword evidence="3 8" id="KW-0812">Transmembrane</keyword>
<dbReference type="Gene3D" id="3.50.30.30">
    <property type="match status" value="1"/>
</dbReference>
<evidence type="ECO:0000256" key="7">
    <source>
        <dbReference type="SAM" id="MobiDB-lite"/>
    </source>
</evidence>
<dbReference type="GO" id="GO:0042500">
    <property type="term" value="F:aspartic endopeptidase activity, intramembrane cleaving"/>
    <property type="evidence" value="ECO:0007669"/>
    <property type="project" value="InterPro"/>
</dbReference>
<name>A0A6U9C8K8_9DINO</name>
<dbReference type="Pfam" id="PF02225">
    <property type="entry name" value="PA"/>
    <property type="match status" value="1"/>
</dbReference>
<dbReference type="GO" id="GO:0030660">
    <property type="term" value="C:Golgi-associated vesicle membrane"/>
    <property type="evidence" value="ECO:0007669"/>
    <property type="project" value="TreeGrafter"/>
</dbReference>
<evidence type="ECO:0000256" key="2">
    <source>
        <dbReference type="ARBA" id="ARBA00006859"/>
    </source>
</evidence>
<organism evidence="11">
    <name type="scientific">Zooxanthella nutricula</name>
    <dbReference type="NCBI Taxonomy" id="1333877"/>
    <lineage>
        <taxon>Eukaryota</taxon>
        <taxon>Sar</taxon>
        <taxon>Alveolata</taxon>
        <taxon>Dinophyceae</taxon>
        <taxon>Peridiniales</taxon>
        <taxon>Peridiniales incertae sedis</taxon>
        <taxon>Zooxanthella</taxon>
    </lineage>
</organism>
<evidence type="ECO:0000313" key="11">
    <source>
        <dbReference type="EMBL" id="CAD9604564.1"/>
    </source>
</evidence>
<evidence type="ECO:0000256" key="4">
    <source>
        <dbReference type="ARBA" id="ARBA00022801"/>
    </source>
</evidence>
<comment type="similarity">
    <text evidence="2">Belongs to the peptidase A22B family.</text>
</comment>
<feature type="transmembrane region" description="Helical" evidence="8">
    <location>
        <begin position="234"/>
        <end position="255"/>
    </location>
</feature>
<feature type="transmembrane region" description="Helical" evidence="8">
    <location>
        <begin position="168"/>
        <end position="187"/>
    </location>
</feature>
<dbReference type="SMART" id="SM00730">
    <property type="entry name" value="PSN"/>
    <property type="match status" value="1"/>
</dbReference>
<evidence type="ECO:0000256" key="6">
    <source>
        <dbReference type="ARBA" id="ARBA00023136"/>
    </source>
</evidence>
<comment type="subcellular location">
    <subcellularLocation>
        <location evidence="1">Endomembrane system</location>
        <topology evidence="1">Multi-pass membrane protein</topology>
    </subcellularLocation>
</comment>
<dbReference type="Pfam" id="PF04258">
    <property type="entry name" value="Peptidase_A22B"/>
    <property type="match status" value="1"/>
</dbReference>
<sequence length="508" mass="54279">MRACGAALWALSAAALPWGALAGGAAVLRVGAGGGRAAKTFPAVLAEWSDPAGPIAARPVVYDEENAEGCARHRRCRGCTLLVRQGDCTFVQKAKQAEAAGASLLVVISAKDGAPMGMASLGGRGSSTPRITAAMVSKAAGRKILLELSHGRPLVAECEKHDGLMADILSELAVAALAVSLVVWGAWHSVEDLRRPEAKAKFNEEVVAVEEHSGVHFVLFGSVMLTVLFFFMKYLIYVLLFLFATGAVSTTTMLLEPLISKHFPNLQATRAFTLPKRLAEWIGFPEEHSCSDAIAEGVGSAIAVAFLLYRNNDSFGWALQNVIAIMLLLTIQRTLRLPNLRTGTILLVCTFFFDIFWVFLSPMIFKKSVMIEVATGGGTGQSVPMVLKIPGDIPGQFKILGLGDIAIPGLLISLLLRHDLVRRSRRFGGYFTAGVVGYAIGLGATFVSLYLMKHGQPALLFLVPGTLLPTCAIALRKGELKSLWTASYGPEGPPEGYEALADEEGKRA</sequence>
<dbReference type="GO" id="GO:0098553">
    <property type="term" value="C:lumenal side of endoplasmic reticulum membrane"/>
    <property type="evidence" value="ECO:0007669"/>
    <property type="project" value="TreeGrafter"/>
</dbReference>
<feature type="transmembrane region" description="Helical" evidence="8">
    <location>
        <begin position="397"/>
        <end position="416"/>
    </location>
</feature>
<evidence type="ECO:0000256" key="8">
    <source>
        <dbReference type="SAM" id="Phobius"/>
    </source>
</evidence>
<protein>
    <recommendedName>
        <fullName evidence="10">PA domain-containing protein</fullName>
    </recommendedName>
</protein>
<dbReference type="GO" id="GO:0005765">
    <property type="term" value="C:lysosomal membrane"/>
    <property type="evidence" value="ECO:0007669"/>
    <property type="project" value="TreeGrafter"/>
</dbReference>
<feature type="transmembrane region" description="Helical" evidence="8">
    <location>
        <begin position="343"/>
        <end position="365"/>
    </location>
</feature>
<dbReference type="CDD" id="cd00538">
    <property type="entry name" value="PA"/>
    <property type="match status" value="1"/>
</dbReference>
<proteinExistence type="inferred from homology"/>
<reference evidence="11" key="1">
    <citation type="submission" date="2021-01" db="EMBL/GenBank/DDBJ databases">
        <authorList>
            <person name="Corre E."/>
            <person name="Pelletier E."/>
            <person name="Niang G."/>
            <person name="Scheremetjew M."/>
            <person name="Finn R."/>
            <person name="Kale V."/>
            <person name="Holt S."/>
            <person name="Cochrane G."/>
            <person name="Meng A."/>
            <person name="Brown T."/>
            <person name="Cohen L."/>
        </authorList>
    </citation>
    <scope>NUCLEOTIDE SEQUENCE</scope>
    <source>
        <strain evidence="11">RCC3387</strain>
    </source>
</reference>
<evidence type="ECO:0000256" key="1">
    <source>
        <dbReference type="ARBA" id="ARBA00004127"/>
    </source>
</evidence>
<evidence type="ECO:0000259" key="10">
    <source>
        <dbReference type="Pfam" id="PF02225"/>
    </source>
</evidence>
<dbReference type="GO" id="GO:0098554">
    <property type="term" value="C:cytoplasmic side of endoplasmic reticulum membrane"/>
    <property type="evidence" value="ECO:0007669"/>
    <property type="project" value="TreeGrafter"/>
</dbReference>
<gene>
    <name evidence="11" type="ORF">BRAN1462_LOCUS39127</name>
</gene>
<keyword evidence="5 8" id="KW-1133">Transmembrane helix</keyword>
<keyword evidence="6 8" id="KW-0472">Membrane</keyword>
<dbReference type="InterPro" id="IPR003137">
    <property type="entry name" value="PA_domain"/>
</dbReference>
<evidence type="ECO:0000256" key="9">
    <source>
        <dbReference type="SAM" id="SignalP"/>
    </source>
</evidence>
<feature type="transmembrane region" description="Helical" evidence="8">
    <location>
        <begin position="314"/>
        <end position="331"/>
    </location>
</feature>
<dbReference type="PANTHER" id="PTHR12174">
    <property type="entry name" value="SIGNAL PEPTIDE PEPTIDASE"/>
    <property type="match status" value="1"/>
</dbReference>
<feature type="transmembrane region" description="Helical" evidence="8">
    <location>
        <begin position="458"/>
        <end position="475"/>
    </location>
</feature>
<dbReference type="EMBL" id="HBGW01061378">
    <property type="protein sequence ID" value="CAD9604564.1"/>
    <property type="molecule type" value="Transcribed_RNA"/>
</dbReference>
<feature type="chain" id="PRO_5030160604" description="PA domain-containing protein" evidence="9">
    <location>
        <begin position="23"/>
        <end position="508"/>
    </location>
</feature>
<keyword evidence="4" id="KW-0378">Hydrolase</keyword>
<evidence type="ECO:0000256" key="3">
    <source>
        <dbReference type="ARBA" id="ARBA00022692"/>
    </source>
</evidence>
<evidence type="ECO:0000256" key="5">
    <source>
        <dbReference type="ARBA" id="ARBA00022989"/>
    </source>
</evidence>
<dbReference type="InterPro" id="IPR007369">
    <property type="entry name" value="Peptidase_A22B_SPP"/>
</dbReference>
<keyword evidence="9" id="KW-0732">Signal</keyword>
<feature type="region of interest" description="Disordered" evidence="7">
    <location>
        <begin position="489"/>
        <end position="508"/>
    </location>
</feature>
<dbReference type="GO" id="GO:0033619">
    <property type="term" value="P:membrane protein proteolysis"/>
    <property type="evidence" value="ECO:0007669"/>
    <property type="project" value="TreeGrafter"/>
</dbReference>
<accession>A0A6U9C8K8</accession>
<feature type="domain" description="PA" evidence="10">
    <location>
        <begin position="59"/>
        <end position="144"/>
    </location>
</feature>
<feature type="signal peptide" evidence="9">
    <location>
        <begin position="1"/>
        <end position="22"/>
    </location>
</feature>
<dbReference type="AlphaFoldDB" id="A0A6U9C8K8"/>
<feature type="transmembrane region" description="Helical" evidence="8">
    <location>
        <begin position="428"/>
        <end position="452"/>
    </location>
</feature>
<dbReference type="InterPro" id="IPR006639">
    <property type="entry name" value="Preselin/SPP"/>
</dbReference>
<dbReference type="PANTHER" id="PTHR12174:SF103">
    <property type="entry name" value="INTRAMEMBRANE PROTEASE (IMPAS) FAMILY"/>
    <property type="match status" value="1"/>
</dbReference>